<protein>
    <submittedName>
        <fullName evidence="7">Putative efflux protein of the LysE superfamily</fullName>
    </submittedName>
</protein>
<keyword evidence="5 6" id="KW-0472">Membrane</keyword>
<sequence length="184" mass="19580">MLAVKHSLTGGVRHGIAVALGAATGSMAWGIAAAVGLASLLTSVPGAFDAVRIAGAAYLVFLGIQSIWQRKGSFTDVDAATYNAHQPKWSRAFMTGFVADLLNPKMGAFYLAVLPQFIPRDGNVFVWSMLLMSIEFVVALICLSSYALLASSARRFLEKGRLGAWLERGLGVVLVGFGVRLAFE</sequence>
<keyword evidence="7" id="KW-0614">Plasmid</keyword>
<keyword evidence="2" id="KW-1003">Cell membrane</keyword>
<feature type="transmembrane region" description="Helical" evidence="6">
    <location>
        <begin position="162"/>
        <end position="183"/>
    </location>
</feature>
<evidence type="ECO:0000256" key="1">
    <source>
        <dbReference type="ARBA" id="ARBA00004651"/>
    </source>
</evidence>
<reference evidence="7" key="3">
    <citation type="journal article" date="2011" name="Annu. Rev. Phytopathol.">
        <title>A successful bacterial coup d'etat: how Rhodococcus fascians redirects plant development.</title>
        <authorList>
            <person name="Stes E."/>
            <person name="Vandeputte O.M."/>
            <person name="El Jaziri M."/>
            <person name="Holsters M."/>
            <person name="Vereecke D."/>
        </authorList>
    </citation>
    <scope>NUCLEOTIDE SEQUENCE</scope>
    <source>
        <strain evidence="7">D188</strain>
        <plasmid evidence="7">pFiD188</plasmid>
    </source>
</reference>
<dbReference type="AlphaFoldDB" id="G8JYT0"/>
<geneLocation type="plasmid" evidence="7">
    <name>pFiD188</name>
</geneLocation>
<reference evidence="7" key="1">
    <citation type="journal article" date="2009" name="Proc. Natl. Acad. Sci. U.S.A.">
        <title>Identification of Rhodococcus fascians cytokinins and their modus operandi to reshape the plant.</title>
        <authorList>
            <person name="Pertry I."/>
            <person name="Vaclavikova K."/>
            <person name="Depuydt S."/>
            <person name="Galuszka P."/>
            <person name="Spichal L."/>
            <person name="Temmerman W."/>
            <person name="Stes E."/>
            <person name="Schmulling T."/>
            <person name="Kakimoto T."/>
            <person name="Van Montagu M.C."/>
            <person name="Strnad M."/>
            <person name="Holsters M."/>
            <person name="Tarkowski P."/>
            <person name="Vereecke D."/>
        </authorList>
    </citation>
    <scope>NUCLEOTIDE SEQUENCE</scope>
    <source>
        <strain evidence="7">D188</strain>
        <plasmid evidence="7">pFiD188</plasmid>
    </source>
</reference>
<dbReference type="Pfam" id="PF01810">
    <property type="entry name" value="LysE"/>
    <property type="match status" value="1"/>
</dbReference>
<keyword evidence="4 6" id="KW-1133">Transmembrane helix</keyword>
<dbReference type="GO" id="GO:0015171">
    <property type="term" value="F:amino acid transmembrane transporter activity"/>
    <property type="evidence" value="ECO:0007669"/>
    <property type="project" value="TreeGrafter"/>
</dbReference>
<reference evidence="7" key="5">
    <citation type="journal article" date="2012" name="Mol. Plant Microbe Interact.">
        <title>pFiD188, the linear virulence plasmid of Rhodococcus fascians D188.</title>
        <authorList>
            <person name="Francis I."/>
            <person name="De Keyser A."/>
            <person name="De Backer P."/>
            <person name="Simon-Mateo C."/>
            <person name="Kalkus J."/>
            <person name="Pertry I."/>
            <person name="Ardiles-Diaz W."/>
            <person name="De Rycke R."/>
            <person name="Vandeputte O.M."/>
            <person name="El Jaziri M."/>
            <person name="Holsters M."/>
            <person name="Vereecke D."/>
        </authorList>
    </citation>
    <scope>NUCLEOTIDE SEQUENCE</scope>
    <source>
        <strain evidence="7">D188</strain>
        <plasmid evidence="7">pFiD188</plasmid>
    </source>
</reference>
<feature type="transmembrane region" description="Helical" evidence="6">
    <location>
        <begin position="12"/>
        <end position="38"/>
    </location>
</feature>
<evidence type="ECO:0000256" key="6">
    <source>
        <dbReference type="SAM" id="Phobius"/>
    </source>
</evidence>
<feature type="transmembrane region" description="Helical" evidence="6">
    <location>
        <begin position="125"/>
        <end position="150"/>
    </location>
</feature>
<evidence type="ECO:0000256" key="4">
    <source>
        <dbReference type="ARBA" id="ARBA00022989"/>
    </source>
</evidence>
<evidence type="ECO:0000256" key="5">
    <source>
        <dbReference type="ARBA" id="ARBA00023136"/>
    </source>
</evidence>
<feature type="transmembrane region" description="Helical" evidence="6">
    <location>
        <begin position="89"/>
        <end position="113"/>
    </location>
</feature>
<dbReference type="PANTHER" id="PTHR30086:SF20">
    <property type="entry name" value="ARGININE EXPORTER PROTEIN ARGO-RELATED"/>
    <property type="match status" value="1"/>
</dbReference>
<dbReference type="InterPro" id="IPR001123">
    <property type="entry name" value="LeuE-type"/>
</dbReference>
<proteinExistence type="predicted"/>
<keyword evidence="3 6" id="KW-0812">Transmembrane</keyword>
<evidence type="ECO:0000256" key="2">
    <source>
        <dbReference type="ARBA" id="ARBA00022475"/>
    </source>
</evidence>
<feature type="transmembrane region" description="Helical" evidence="6">
    <location>
        <begin position="50"/>
        <end position="68"/>
    </location>
</feature>
<evidence type="ECO:0000256" key="3">
    <source>
        <dbReference type="ARBA" id="ARBA00022692"/>
    </source>
</evidence>
<gene>
    <name evidence="7" type="ORF">pFi_065</name>
</gene>
<dbReference type="PIRSF" id="PIRSF006324">
    <property type="entry name" value="LeuE"/>
    <property type="match status" value="1"/>
</dbReference>
<dbReference type="EMBL" id="JN093097">
    <property type="protein sequence ID" value="AET25201.1"/>
    <property type="molecule type" value="Genomic_DNA"/>
</dbReference>
<dbReference type="GO" id="GO:0005886">
    <property type="term" value="C:plasma membrane"/>
    <property type="evidence" value="ECO:0007669"/>
    <property type="project" value="UniProtKB-SubCell"/>
</dbReference>
<comment type="subcellular location">
    <subcellularLocation>
        <location evidence="1">Cell membrane</location>
        <topology evidence="1">Multi-pass membrane protein</topology>
    </subcellularLocation>
</comment>
<dbReference type="PANTHER" id="PTHR30086">
    <property type="entry name" value="ARGININE EXPORTER PROTEIN ARGO"/>
    <property type="match status" value="1"/>
</dbReference>
<accession>G8JYT0</accession>
<name>G8JYT0_RHOFA</name>
<reference evidence="7" key="4">
    <citation type="submission" date="2011-06" db="EMBL/GenBank/DDBJ databases">
        <authorList>
            <person name="Vereecke D.M."/>
        </authorList>
    </citation>
    <scope>NUCLEOTIDE SEQUENCE</scope>
    <source>
        <strain evidence="7">D188</strain>
        <plasmid evidence="7">pFiD188</plasmid>
    </source>
</reference>
<organism evidence="7">
    <name type="scientific">Rhodococcoides fascians D188</name>
    <dbReference type="NCBI Taxonomy" id="1051973"/>
    <lineage>
        <taxon>Bacteria</taxon>
        <taxon>Bacillati</taxon>
        <taxon>Actinomycetota</taxon>
        <taxon>Actinomycetes</taxon>
        <taxon>Mycobacteriales</taxon>
        <taxon>Nocardiaceae</taxon>
        <taxon>Rhodococcoides</taxon>
    </lineage>
</organism>
<evidence type="ECO:0000313" key="7">
    <source>
        <dbReference type="EMBL" id="AET25201.1"/>
    </source>
</evidence>
<reference evidence="7" key="2">
    <citation type="journal article" date="2010" name="Mol. Plant Microbe Interact.">
        <title>Rhodococcus fascians impacts plant development through the dynamic fas-mediated production of a cytokinin mix.</title>
        <authorList>
            <person name="Pertry I."/>
            <person name="Vaclavikova K."/>
            <person name="Gemrotova M."/>
            <person name="Spichal L."/>
            <person name="Galuszka P."/>
            <person name="Depuydt S."/>
            <person name="Temmerman W."/>
            <person name="Stes E."/>
            <person name="De Keyser A."/>
            <person name="Riefler M."/>
            <person name="Biondi S."/>
            <person name="Novak O."/>
            <person name="Schmulling T."/>
            <person name="Strnad M."/>
            <person name="Tarkowski P."/>
            <person name="Holsters M."/>
            <person name="Vereecke D."/>
        </authorList>
    </citation>
    <scope>NUCLEOTIDE SEQUENCE</scope>
    <source>
        <strain evidence="7">D188</strain>
        <plasmid evidence="7">pFiD188</plasmid>
    </source>
</reference>